<gene>
    <name evidence="1" type="ORF">UB32_15105</name>
</gene>
<accession>A0A0D6Z9B6</accession>
<reference evidence="1 2" key="1">
    <citation type="submission" date="2015-01" db="EMBL/GenBank/DDBJ databases">
        <title>Draft genome sequences of the supercritical CO2 tolerant bacteria Bacillus subterraneus MITOT1 and Bacillus cereus MIT0214.</title>
        <authorList>
            <person name="Peet K.C."/>
            <person name="Thompson J.R."/>
        </authorList>
    </citation>
    <scope>NUCLEOTIDE SEQUENCE [LARGE SCALE GENOMIC DNA]</scope>
    <source>
        <strain evidence="1 2">MITOT1</strain>
    </source>
</reference>
<proteinExistence type="predicted"/>
<sequence>MFMPNVLLSFHLLFSTILDENKESMLQSFIKITWTSIFGNNEKYLLNQLLKKFLQAGRASKKSSQDYFSFVY</sequence>
<name>A0A0D6Z9B6_9BACI</name>
<evidence type="ECO:0000313" key="2">
    <source>
        <dbReference type="Proteomes" id="UP000032512"/>
    </source>
</evidence>
<dbReference type="PATRIC" id="fig|285983.3.peg.1952"/>
<comment type="caution">
    <text evidence="1">The sequence shown here is derived from an EMBL/GenBank/DDBJ whole genome shotgun (WGS) entry which is preliminary data.</text>
</comment>
<dbReference type="EMBL" id="JXIQ01000120">
    <property type="protein sequence ID" value="KIY21178.1"/>
    <property type="molecule type" value="Genomic_DNA"/>
</dbReference>
<keyword evidence="2" id="KW-1185">Reference proteome</keyword>
<evidence type="ECO:0000313" key="1">
    <source>
        <dbReference type="EMBL" id="KIY21178.1"/>
    </source>
</evidence>
<dbReference type="AlphaFoldDB" id="A0A0D6Z9B6"/>
<protein>
    <submittedName>
        <fullName evidence="1">Uncharacterized protein</fullName>
    </submittedName>
</protein>
<organism evidence="1 2">
    <name type="scientific">Mesobacillus subterraneus</name>
    <dbReference type="NCBI Taxonomy" id="285983"/>
    <lineage>
        <taxon>Bacteria</taxon>
        <taxon>Bacillati</taxon>
        <taxon>Bacillota</taxon>
        <taxon>Bacilli</taxon>
        <taxon>Bacillales</taxon>
        <taxon>Bacillaceae</taxon>
        <taxon>Mesobacillus</taxon>
    </lineage>
</organism>
<dbReference type="Proteomes" id="UP000032512">
    <property type="component" value="Unassembled WGS sequence"/>
</dbReference>